<dbReference type="PANTHER" id="PTHR21039">
    <property type="entry name" value="HISTIDINOL PHOSPHATASE-RELATED"/>
    <property type="match status" value="1"/>
</dbReference>
<dbReference type="GO" id="GO:0004401">
    <property type="term" value="F:histidinol-phosphatase activity"/>
    <property type="evidence" value="ECO:0007669"/>
    <property type="project" value="UniProtKB-UniRule"/>
</dbReference>
<keyword evidence="5 8" id="KW-0378">Hydrolase</keyword>
<proteinExistence type="inferred from homology"/>
<dbReference type="SUPFAM" id="SSF89550">
    <property type="entry name" value="PHP domain-like"/>
    <property type="match status" value="1"/>
</dbReference>
<keyword evidence="4 8" id="KW-0028">Amino-acid biosynthesis</keyword>
<evidence type="ECO:0000313" key="11">
    <source>
        <dbReference type="Proteomes" id="UP000501421"/>
    </source>
</evidence>
<dbReference type="EMBL" id="AP022557">
    <property type="protein sequence ID" value="BBW95229.1"/>
    <property type="molecule type" value="Genomic_DNA"/>
</dbReference>
<gene>
    <name evidence="10" type="primary">hisK</name>
    <name evidence="10" type="ORF">GsuE55_00620</name>
</gene>
<dbReference type="CDD" id="cd12110">
    <property type="entry name" value="PHP_HisPPase_Hisj_like"/>
    <property type="match status" value="1"/>
</dbReference>
<evidence type="ECO:0000256" key="6">
    <source>
        <dbReference type="ARBA" id="ARBA00023102"/>
    </source>
</evidence>
<keyword evidence="6 8" id="KW-0368">Histidine biosynthesis</keyword>
<comment type="catalytic activity">
    <reaction evidence="7 8">
        <text>L-histidinol phosphate + H2O = L-histidinol + phosphate</text>
        <dbReference type="Rhea" id="RHEA:14465"/>
        <dbReference type="ChEBI" id="CHEBI:15377"/>
        <dbReference type="ChEBI" id="CHEBI:43474"/>
        <dbReference type="ChEBI" id="CHEBI:57699"/>
        <dbReference type="ChEBI" id="CHEBI:57980"/>
        <dbReference type="EC" id="3.1.3.15"/>
    </reaction>
</comment>
<evidence type="ECO:0000256" key="5">
    <source>
        <dbReference type="ARBA" id="ARBA00022801"/>
    </source>
</evidence>
<dbReference type="RefSeq" id="WP_033844354.1">
    <property type="nucleotide sequence ID" value="NZ_AP022557.1"/>
</dbReference>
<dbReference type="AlphaFoldDB" id="A0A679FJZ2"/>
<dbReference type="GO" id="GO:0005737">
    <property type="term" value="C:cytoplasm"/>
    <property type="evidence" value="ECO:0007669"/>
    <property type="project" value="TreeGrafter"/>
</dbReference>
<reference evidence="11" key="1">
    <citation type="journal article" date="2020" name="Microbiol. Resour. Announc.">
        <title>Complete Genome Sequence of Geobacillus sp. Strain E55-1, Isolated from Mine Geyser in Japan.</title>
        <authorList>
            <person name="Miyazaki K."/>
            <person name="Hase E."/>
            <person name="Tokito N."/>
        </authorList>
    </citation>
    <scope>NUCLEOTIDE SEQUENCE [LARGE SCALE GENOMIC DNA]</scope>
    <source>
        <strain evidence="11">E55-1</strain>
    </source>
</reference>
<dbReference type="EC" id="3.1.3.15" evidence="3 8"/>
<dbReference type="PANTHER" id="PTHR21039:SF0">
    <property type="entry name" value="HISTIDINOL-PHOSPHATASE"/>
    <property type="match status" value="1"/>
</dbReference>
<dbReference type="InterPro" id="IPR010140">
    <property type="entry name" value="Histidinol_P_phosphatase_HisJ"/>
</dbReference>
<dbReference type="GO" id="GO:0000105">
    <property type="term" value="P:L-histidine biosynthetic process"/>
    <property type="evidence" value="ECO:0007669"/>
    <property type="project" value="UniProtKB-UniRule"/>
</dbReference>
<name>A0A679FJZ2_9BACL</name>
<dbReference type="Proteomes" id="UP000501421">
    <property type="component" value="Chromosome"/>
</dbReference>
<evidence type="ECO:0000256" key="7">
    <source>
        <dbReference type="ARBA" id="ARBA00049158"/>
    </source>
</evidence>
<dbReference type="NCBIfam" id="NF005996">
    <property type="entry name" value="PRK08123.1"/>
    <property type="match status" value="1"/>
</dbReference>
<comment type="similarity">
    <text evidence="2 8">Belongs to the PHP hydrolase family. HisK subfamily.</text>
</comment>
<evidence type="ECO:0000256" key="3">
    <source>
        <dbReference type="ARBA" id="ARBA00013085"/>
    </source>
</evidence>
<evidence type="ECO:0000259" key="9">
    <source>
        <dbReference type="Pfam" id="PF02811"/>
    </source>
</evidence>
<comment type="pathway">
    <text evidence="1 8">Amino-acid biosynthesis; L-histidine biosynthesis; L-histidine from 5-phospho-alpha-D-ribose 1-diphosphate: step 8/9.</text>
</comment>
<keyword evidence="11" id="KW-1185">Reference proteome</keyword>
<evidence type="ECO:0000256" key="2">
    <source>
        <dbReference type="ARBA" id="ARBA00009152"/>
    </source>
</evidence>
<evidence type="ECO:0000256" key="8">
    <source>
        <dbReference type="RuleBase" id="RU366003"/>
    </source>
</evidence>
<evidence type="ECO:0000256" key="1">
    <source>
        <dbReference type="ARBA" id="ARBA00004970"/>
    </source>
</evidence>
<dbReference type="UniPathway" id="UPA00031">
    <property type="reaction ID" value="UER00013"/>
</dbReference>
<dbReference type="Gene3D" id="3.20.20.140">
    <property type="entry name" value="Metal-dependent hydrolases"/>
    <property type="match status" value="1"/>
</dbReference>
<feature type="domain" description="PHP" evidence="9">
    <location>
        <begin position="3"/>
        <end position="196"/>
    </location>
</feature>
<organism evidence="10 11">
    <name type="scientific">Geobacillus subterraneus</name>
    <dbReference type="NCBI Taxonomy" id="129338"/>
    <lineage>
        <taxon>Bacteria</taxon>
        <taxon>Bacillati</taxon>
        <taxon>Bacillota</taxon>
        <taxon>Bacilli</taxon>
        <taxon>Bacillales</taxon>
        <taxon>Anoxybacillaceae</taxon>
        <taxon>Geobacillus</taxon>
    </lineage>
</organism>
<sequence length="279" mass="31696">MRDGHIHTPFCPHGSSDPLERYVERAIALGYTDISFTEHAPLPERFIDPTPERDSAMNSRELERYLAAVSDIKARYRNDITIRVGLEVDFIPGFEEETARMLDEVGPLLDDSILSVHFLPCRGQYVCIDYSADMFAHIIRLFGSVERVHRAYYETVRQSIRAELGRYKPKRIGHMTLVRKFQRRFPCPEPMTEWMVAILDDIERFGGELDGNGAGLAKPLCLEPYPPIQIMAEAQRRGIPIVYGSDAHCAADLHQGRDAMDREALFVDNGGAPSYNEPK</sequence>
<evidence type="ECO:0000313" key="10">
    <source>
        <dbReference type="EMBL" id="BBW95229.1"/>
    </source>
</evidence>
<dbReference type="InterPro" id="IPR016195">
    <property type="entry name" value="Pol/histidinol_Pase-like"/>
</dbReference>
<protein>
    <recommendedName>
        <fullName evidence="3 8">Histidinol-phosphatase</fullName>
        <shortName evidence="8">HolPase</shortName>
        <ecNumber evidence="3 8">3.1.3.15</ecNumber>
    </recommendedName>
</protein>
<dbReference type="InterPro" id="IPR004013">
    <property type="entry name" value="PHP_dom"/>
</dbReference>
<accession>A0A679FJZ2</accession>
<dbReference type="NCBIfam" id="TIGR01856">
    <property type="entry name" value="hisJ_fam"/>
    <property type="match status" value="1"/>
</dbReference>
<evidence type="ECO:0000256" key="4">
    <source>
        <dbReference type="ARBA" id="ARBA00022605"/>
    </source>
</evidence>
<dbReference type="Pfam" id="PF02811">
    <property type="entry name" value="PHP"/>
    <property type="match status" value="1"/>
</dbReference>